<dbReference type="AlphaFoldDB" id="A0A9D0ZXI4"/>
<dbReference type="SUPFAM" id="SSF103481">
    <property type="entry name" value="Multidrug resistance efflux transporter EmrE"/>
    <property type="match status" value="1"/>
</dbReference>
<comment type="caution">
    <text evidence="2">The sequence shown here is derived from an EMBL/GenBank/DDBJ whole genome shotgun (WGS) entry which is preliminary data.</text>
</comment>
<accession>A0A9D0ZXI4</accession>
<dbReference type="Gene3D" id="1.10.3730.20">
    <property type="match status" value="1"/>
</dbReference>
<evidence type="ECO:0000313" key="2">
    <source>
        <dbReference type="EMBL" id="HIQ97574.1"/>
    </source>
</evidence>
<proteinExistence type="predicted"/>
<gene>
    <name evidence="2" type="ORF">IAB26_13580</name>
</gene>
<dbReference type="EMBL" id="DVFT01000198">
    <property type="protein sequence ID" value="HIQ97574.1"/>
    <property type="molecule type" value="Genomic_DNA"/>
</dbReference>
<keyword evidence="1" id="KW-0472">Membrane</keyword>
<organism evidence="2 3">
    <name type="scientific">Candidatus Limivivens merdigallinarum</name>
    <dbReference type="NCBI Taxonomy" id="2840859"/>
    <lineage>
        <taxon>Bacteria</taxon>
        <taxon>Bacillati</taxon>
        <taxon>Bacillota</taxon>
        <taxon>Clostridia</taxon>
        <taxon>Lachnospirales</taxon>
        <taxon>Lachnospiraceae</taxon>
        <taxon>Lachnospiraceae incertae sedis</taxon>
        <taxon>Candidatus Limivivens</taxon>
    </lineage>
</organism>
<keyword evidence="1" id="KW-0812">Transmembrane</keyword>
<evidence type="ECO:0000256" key="1">
    <source>
        <dbReference type="SAM" id="Phobius"/>
    </source>
</evidence>
<keyword evidence="1" id="KW-1133">Transmembrane helix</keyword>
<evidence type="ECO:0000313" key="3">
    <source>
        <dbReference type="Proteomes" id="UP000886886"/>
    </source>
</evidence>
<protein>
    <submittedName>
        <fullName evidence="2">EamA-like transporter family protein</fullName>
    </submittedName>
</protein>
<dbReference type="InterPro" id="IPR037185">
    <property type="entry name" value="EmrE-like"/>
</dbReference>
<sequence>MKRFKNYLQLHLNIFLFSLTGVFSKAASVQFNEHGLSSPLLYLFLFLMVLNCGVYALAWQMVIKKFELSVAYANKSVYIIWSQLWALLIFKESLTVTNIIGMLVVFLGVMVVSSDE</sequence>
<dbReference type="Proteomes" id="UP000886886">
    <property type="component" value="Unassembled WGS sequence"/>
</dbReference>
<reference evidence="2" key="1">
    <citation type="submission" date="2020-10" db="EMBL/GenBank/DDBJ databases">
        <authorList>
            <person name="Gilroy R."/>
        </authorList>
    </citation>
    <scope>NUCLEOTIDE SEQUENCE</scope>
    <source>
        <strain evidence="2">ChiSjej3B21-11622</strain>
    </source>
</reference>
<reference evidence="2" key="2">
    <citation type="journal article" date="2021" name="PeerJ">
        <title>Extensive microbial diversity within the chicken gut microbiome revealed by metagenomics and culture.</title>
        <authorList>
            <person name="Gilroy R."/>
            <person name="Ravi A."/>
            <person name="Getino M."/>
            <person name="Pursley I."/>
            <person name="Horton D.L."/>
            <person name="Alikhan N.F."/>
            <person name="Baker D."/>
            <person name="Gharbi K."/>
            <person name="Hall N."/>
            <person name="Watson M."/>
            <person name="Adriaenssens E.M."/>
            <person name="Foster-Nyarko E."/>
            <person name="Jarju S."/>
            <person name="Secka A."/>
            <person name="Antonio M."/>
            <person name="Oren A."/>
            <person name="Chaudhuri R.R."/>
            <person name="La Ragione R."/>
            <person name="Hildebrand F."/>
            <person name="Pallen M.J."/>
        </authorList>
    </citation>
    <scope>NUCLEOTIDE SEQUENCE</scope>
    <source>
        <strain evidence="2">ChiSjej3B21-11622</strain>
    </source>
</reference>
<name>A0A9D0ZXI4_9FIRM</name>
<feature type="transmembrane region" description="Helical" evidence="1">
    <location>
        <begin position="40"/>
        <end position="58"/>
    </location>
</feature>